<evidence type="ECO:0000313" key="3">
    <source>
        <dbReference type="Proteomes" id="UP000190848"/>
    </source>
</evidence>
<evidence type="ECO:0000313" key="2">
    <source>
        <dbReference type="EMBL" id="AQX02811.1"/>
    </source>
</evidence>
<accession>A0AAU8UY51</accession>
<name>A0AAU8UY51_9FLAO</name>
<reference evidence="2 3" key="1">
    <citation type="submission" date="2016-07" db="EMBL/GenBank/DDBJ databases">
        <title>Revisiting the taxonomy of the Elizabethkingia Genus using Whole-Genome Sequencing, Optical Mapping, and MALDI-TOF, along with proposal of three novel Elizabethkingia species: Elizabethkingia bruuniana sp. nov., Elizabethkingia ursingii sp. nov., and Elizabethkingia occulta sp. nov.</title>
        <authorList>
            <person name="Nicholson A.C."/>
        </authorList>
    </citation>
    <scope>NUCLEOTIDE SEQUENCE [LARGE SCALE GENOMIC DNA]</scope>
    <source>
        <strain evidence="2 3">F3201</strain>
    </source>
</reference>
<dbReference type="EMBL" id="CP016374">
    <property type="protein sequence ID" value="AQX02811.1"/>
    <property type="molecule type" value="Genomic_DNA"/>
</dbReference>
<proteinExistence type="predicted"/>
<dbReference type="Pfam" id="PF20247">
    <property type="entry name" value="DUF6602"/>
    <property type="match status" value="1"/>
</dbReference>
<gene>
    <name evidence="2" type="ORF">BBD32_15760</name>
</gene>
<organism evidence="2 3">
    <name type="scientific">Elizabethkingia anophelis</name>
    <dbReference type="NCBI Taxonomy" id="1117645"/>
    <lineage>
        <taxon>Bacteria</taxon>
        <taxon>Pseudomonadati</taxon>
        <taxon>Bacteroidota</taxon>
        <taxon>Flavobacteriia</taxon>
        <taxon>Flavobacteriales</taxon>
        <taxon>Weeksellaceae</taxon>
        <taxon>Elizabethkingia</taxon>
    </lineage>
</organism>
<evidence type="ECO:0000259" key="1">
    <source>
        <dbReference type="Pfam" id="PF20247"/>
    </source>
</evidence>
<feature type="domain" description="DUF6602" evidence="1">
    <location>
        <begin position="35"/>
        <end position="134"/>
    </location>
</feature>
<dbReference type="AlphaFoldDB" id="A0AAU8UY51"/>
<dbReference type="Proteomes" id="UP000190848">
    <property type="component" value="Chromosome"/>
</dbReference>
<dbReference type="InterPro" id="IPR046537">
    <property type="entry name" value="DUF6602"/>
</dbReference>
<dbReference type="CDD" id="cd21173">
    <property type="entry name" value="NucC-like"/>
    <property type="match status" value="1"/>
</dbReference>
<sequence length="232" mass="27018">MESFFKNCKIMNDYYRTILDTQIKKALPDAKSAIQLKHTYLTRRLREIVLHQLIEPLLNNNYSIGNGKIIDYNGCISSEIDICIYSKNLHPPIFFSTNDKLGLFPIESVLKVIEVKSVFNMKNLKDTFVKFNELDQKSICPPAIHDKLNYDISTHFIKPHYSLFTFDINQKNYNTEKILEMYSNIDENWENSPVISNICIANKGWLCNTQQGWIHKASNDDDNNINKKLLAF</sequence>
<protein>
    <recommendedName>
        <fullName evidence="1">DUF6602 domain-containing protein</fullName>
    </recommendedName>
</protein>